<dbReference type="STRING" id="490622.A0A395NJ27"/>
<dbReference type="PANTHER" id="PTHR11012">
    <property type="entry name" value="PROTEIN KINASE-LIKE DOMAIN-CONTAINING"/>
    <property type="match status" value="1"/>
</dbReference>
<dbReference type="AlphaFoldDB" id="A0A395NJ27"/>
<evidence type="ECO:0000313" key="1">
    <source>
        <dbReference type="EMBL" id="RFU76086.1"/>
    </source>
</evidence>
<evidence type="ECO:0000313" key="2">
    <source>
        <dbReference type="Proteomes" id="UP000266272"/>
    </source>
</evidence>
<keyword evidence="2" id="KW-1185">Reference proteome</keyword>
<reference evidence="1 2" key="1">
    <citation type="journal article" date="2018" name="PLoS Pathog.">
        <title>Evolution of structural diversity of trichothecenes, a family of toxins produced by plant pathogenic and entomopathogenic fungi.</title>
        <authorList>
            <person name="Proctor R.H."/>
            <person name="McCormick S.P."/>
            <person name="Kim H.S."/>
            <person name="Cardoza R.E."/>
            <person name="Stanley A.M."/>
            <person name="Lindo L."/>
            <person name="Kelly A."/>
            <person name="Brown D.W."/>
            <person name="Lee T."/>
            <person name="Vaughan M.M."/>
            <person name="Alexander N.J."/>
            <person name="Busman M."/>
            <person name="Gutierrez S."/>
        </authorList>
    </citation>
    <scope>NUCLEOTIDE SEQUENCE [LARGE SCALE GENOMIC DNA]</scope>
    <source>
        <strain evidence="1 2">IBT 40837</strain>
    </source>
</reference>
<gene>
    <name evidence="1" type="ORF">TARUN_6158</name>
</gene>
<dbReference type="SUPFAM" id="SSF56112">
    <property type="entry name" value="Protein kinase-like (PK-like)"/>
    <property type="match status" value="1"/>
</dbReference>
<dbReference type="OrthoDB" id="411145at2759"/>
<comment type="caution">
    <text evidence="1">The sequence shown here is derived from an EMBL/GenBank/DDBJ whole genome shotgun (WGS) entry which is preliminary data.</text>
</comment>
<dbReference type="PANTHER" id="PTHR11012:SF30">
    <property type="entry name" value="PROTEIN KINASE-LIKE DOMAIN-CONTAINING"/>
    <property type="match status" value="1"/>
</dbReference>
<dbReference type="InterPro" id="IPR004119">
    <property type="entry name" value="EcKL"/>
</dbReference>
<dbReference type="Proteomes" id="UP000266272">
    <property type="component" value="Unassembled WGS sequence"/>
</dbReference>
<dbReference type="Gene3D" id="3.90.1200.10">
    <property type="match status" value="1"/>
</dbReference>
<dbReference type="InterPro" id="IPR011009">
    <property type="entry name" value="Kinase-like_dom_sf"/>
</dbReference>
<dbReference type="Pfam" id="PF02958">
    <property type="entry name" value="EcKL"/>
    <property type="match status" value="1"/>
</dbReference>
<sequence length="410" mass="46747">MTRQVDPSQIATALLSWLDLELISCNTIQGLWAGYGHICAVSARPTPNCIATQWQQLSKDQGIVPGDTIHLVLKIVNPPTKSGDEGHLRKVLSYEVEQYFYDEVAPRLANNVAVAQCFVSTRSMKEKAIEHGIEHLMVTLMNDLRVEFPIAGEKRAFLSSSQVYATSTWLAKFHSSSWAFLPQDLSDFLLPPLEETMRRRKDPASGGKTLWLNGGYTYLATRQEEYRSLAQDSFSEWSDVFCSSNNGSLAIAEAAANFLTPRGRTFETYIHGDVKSENLFSTESGDSVVLFDFQYAGIGLGVCDLAKLFTCSVPLNMLTDHRILPADLDMDEGEKKLLKHYWCNLMENRPKSKIPMYEWDIFLRHWETALVDWCRFQASWGFWGNTEWLEARVRFITKDEGWRDWLQRQA</sequence>
<dbReference type="GO" id="GO:0016740">
    <property type="term" value="F:transferase activity"/>
    <property type="evidence" value="ECO:0007669"/>
    <property type="project" value="UniProtKB-KW"/>
</dbReference>
<proteinExistence type="predicted"/>
<dbReference type="EMBL" id="PXOA01000382">
    <property type="protein sequence ID" value="RFU76086.1"/>
    <property type="molecule type" value="Genomic_DNA"/>
</dbReference>
<keyword evidence="1" id="KW-0808">Transferase</keyword>
<accession>A0A395NJ27</accession>
<protein>
    <submittedName>
        <fullName evidence="1">Phosphotransferase enzyme family</fullName>
    </submittedName>
</protein>
<name>A0A395NJ27_TRIAR</name>
<organism evidence="1 2">
    <name type="scientific">Trichoderma arundinaceum</name>
    <dbReference type="NCBI Taxonomy" id="490622"/>
    <lineage>
        <taxon>Eukaryota</taxon>
        <taxon>Fungi</taxon>
        <taxon>Dikarya</taxon>
        <taxon>Ascomycota</taxon>
        <taxon>Pezizomycotina</taxon>
        <taxon>Sordariomycetes</taxon>
        <taxon>Hypocreomycetidae</taxon>
        <taxon>Hypocreales</taxon>
        <taxon>Hypocreaceae</taxon>
        <taxon>Trichoderma</taxon>
    </lineage>
</organism>